<evidence type="ECO:0000256" key="1">
    <source>
        <dbReference type="SAM" id="SignalP"/>
    </source>
</evidence>
<keyword evidence="3" id="KW-0645">Protease</keyword>
<evidence type="ECO:0000313" key="4">
    <source>
        <dbReference type="Proteomes" id="UP001178743"/>
    </source>
</evidence>
<organism evidence="3 4">
    <name type="scientific">Mycoplasma feriruminatoris</name>
    <dbReference type="NCBI Taxonomy" id="1179777"/>
    <lineage>
        <taxon>Bacteria</taxon>
        <taxon>Bacillati</taxon>
        <taxon>Mycoplasmatota</taxon>
        <taxon>Mollicutes</taxon>
        <taxon>Mycoplasmataceae</taxon>
        <taxon>Mycoplasma</taxon>
    </lineage>
</organism>
<keyword evidence="1" id="KW-0732">Signal</keyword>
<dbReference type="AlphaFoldDB" id="A0AAX3TEJ5"/>
<accession>A0AAX3TEJ5</accession>
<evidence type="ECO:0000313" key="3">
    <source>
        <dbReference type="EMBL" id="WFQ92524.1"/>
    </source>
</evidence>
<name>A0AAX3TEJ5_9MOLU</name>
<dbReference type="GO" id="GO:0006508">
    <property type="term" value="P:proteolysis"/>
    <property type="evidence" value="ECO:0007669"/>
    <property type="project" value="UniProtKB-KW"/>
</dbReference>
<dbReference type="Pfam" id="PF01732">
    <property type="entry name" value="Mycop_pep_DUF31"/>
    <property type="match status" value="1"/>
</dbReference>
<dbReference type="InterPro" id="IPR022382">
    <property type="entry name" value="Mycoplasma_peptidase_DUF31"/>
</dbReference>
<feature type="chain" id="PRO_5044005080" evidence="1">
    <location>
        <begin position="34"/>
        <end position="862"/>
    </location>
</feature>
<evidence type="ECO:0000259" key="2">
    <source>
        <dbReference type="Pfam" id="PF01732"/>
    </source>
</evidence>
<dbReference type="NCBIfam" id="NF045841">
    <property type="entry name" value="Ig_SerProt_MIP"/>
    <property type="match status" value="1"/>
</dbReference>
<keyword evidence="3" id="KW-0378">Hydrolase</keyword>
<protein>
    <submittedName>
        <fullName evidence="3">Immunoglobulin protease MIP</fullName>
    </submittedName>
</protein>
<sequence length="862" mass="98828">MKRLNKLLMFISSTTLLLPITLLVACTSPRVVAKPIDDNEFNKLIDSIETENDLLKYADIKFKNSRGVETKKEDIIPSQLKNESIDIIFKGKYKGQVSVIVTNVGVENSGNLFAIQNEATIYVQFKNNKTGTPKSKNFVIKNLNKNGNFDASGNRVVDDLAYFGGRTGYEAYAKKDQKGRFEYDNERYMSRLKRQFGDTSNKVDLKSYRGLDIKEDQIKKFDEQAKNSNFDTYYNAALKGFTLPVYGQNGNVEGLQINDGPEVGKGPSELDSLGRNEKAKTVGLARTLPNEMYKTAAVQTFQTNFTIYKDYEKEIEEAEDNIKLFDSWNEEQIQRYISAQLTQLKSNYEDEISQVNEEIKQTKPESTTILSNLNQRKSKIETEYQNDLSRISKLNKENLKKWQQEEIDKYKEKKKEKTSQISESGTMWIMDYLTEDNGKKPTKFYFGTNSHVAKGIKDGMVSFSLTRINSEVQVGQTFGLNGHDSNFTKFTFSPVKDNKLEDAVTAIFHATDFIKENSNPVNLLEKEQKDKYKGVGLFADFAVVEVDFEKLLDASKYTYNVWNASNNITNQYEKEKDKLISKITNDYVGTDKKIKFVSDSLLDKQNYDKFDRPLDFEPSKEEEIKKYNDLDSLYILGYPTANKDFYLDQYEDQKQLKDKKYDFSLWVNSEYKFYNKLVNKEGTTNSFKEYETNKGNFFSYQIGYRSFIDKPGLTDAFITANKVGKKLYSLKDSKEQKVKKYFNYGLEILPRFYAPAGGASGSSVRTKDNKLLAVYHASNETARTGLAVAFRSNGYDYNSLFGSYKLGQYDLIYGGGSDQASGKSYREVMKDKYSGRKSALFDKGFEDTHIPPEFKFNGTKQK</sequence>
<dbReference type="InterPro" id="IPR022381">
    <property type="entry name" value="Uncharacterised_MG067"/>
</dbReference>
<dbReference type="RefSeq" id="WP_278307671.1">
    <property type="nucleotide sequence ID" value="NZ_CP104008.1"/>
</dbReference>
<dbReference type="PROSITE" id="PS51257">
    <property type="entry name" value="PROKAR_LIPOPROTEIN"/>
    <property type="match status" value="1"/>
</dbReference>
<gene>
    <name evidence="3" type="primary">migP3</name>
    <name evidence="3" type="ORF">MFERI14822_00302</name>
</gene>
<reference evidence="3" key="1">
    <citation type="submission" date="2022-06" db="EMBL/GenBank/DDBJ databases">
        <title>Comparative genomic analysis of Mycoplasma feriruminatoris and the Mycoplasma mycoides cluster.</title>
        <authorList>
            <person name="Baby V."/>
            <person name="Ambroset C."/>
            <person name="Gaurivaud P."/>
            <person name="Boury C."/>
            <person name="Guichoux E."/>
            <person name="Lartigue C."/>
            <person name="Tardy F."/>
            <person name="Sirand-Pugnet P."/>
        </authorList>
    </citation>
    <scope>NUCLEOTIDE SEQUENCE</scope>
    <source>
        <strain evidence="3">L14822</strain>
    </source>
</reference>
<dbReference type="GO" id="GO:0008233">
    <property type="term" value="F:peptidase activity"/>
    <property type="evidence" value="ECO:0007669"/>
    <property type="project" value="UniProtKB-KW"/>
</dbReference>
<dbReference type="Proteomes" id="UP001178743">
    <property type="component" value="Chromosome"/>
</dbReference>
<feature type="domain" description="DUF31" evidence="2">
    <location>
        <begin position="290"/>
        <end position="777"/>
    </location>
</feature>
<dbReference type="EMBL" id="CP104008">
    <property type="protein sequence ID" value="WFQ92524.1"/>
    <property type="molecule type" value="Genomic_DNA"/>
</dbReference>
<feature type="signal peptide" evidence="1">
    <location>
        <begin position="1"/>
        <end position="33"/>
    </location>
</feature>
<proteinExistence type="predicted"/>
<dbReference type="NCBIfam" id="NF045842">
    <property type="entry name" value="MIP_near_MIB"/>
    <property type="match status" value="1"/>
</dbReference>
<dbReference type="PRINTS" id="PR00840">
    <property type="entry name" value="Y06768FAMILY"/>
</dbReference>